<evidence type="ECO:0000313" key="2">
    <source>
        <dbReference type="Proteomes" id="UP000245712"/>
    </source>
</evidence>
<evidence type="ECO:0000313" key="1">
    <source>
        <dbReference type="EMBL" id="PVX61284.1"/>
    </source>
</evidence>
<reference evidence="1 2" key="1">
    <citation type="submission" date="2018-05" db="EMBL/GenBank/DDBJ databases">
        <title>Genomic Encyclopedia of Type Strains, Phase IV (KMG-V): Genome sequencing to study the core and pangenomes of soil and plant-associated prokaryotes.</title>
        <authorList>
            <person name="Whitman W."/>
        </authorList>
    </citation>
    <scope>NUCLEOTIDE SEQUENCE [LARGE SCALE GENOMIC DNA]</scope>
    <source>
        <strain evidence="1 2">SCZa-39</strain>
    </source>
</reference>
<accession>A0ABX5K8V6</accession>
<proteinExistence type="predicted"/>
<comment type="caution">
    <text evidence="1">The sequence shown here is derived from an EMBL/GenBank/DDBJ whole genome shotgun (WGS) entry which is preliminary data.</text>
</comment>
<organism evidence="1 2">
    <name type="scientific">Paraburkholderia unamae</name>
    <dbReference type="NCBI Taxonomy" id="219649"/>
    <lineage>
        <taxon>Bacteria</taxon>
        <taxon>Pseudomonadati</taxon>
        <taxon>Pseudomonadota</taxon>
        <taxon>Betaproteobacteria</taxon>
        <taxon>Burkholderiales</taxon>
        <taxon>Burkholderiaceae</taxon>
        <taxon>Paraburkholderia</taxon>
    </lineage>
</organism>
<protein>
    <recommendedName>
        <fullName evidence="3">DUF1566 domain-containing protein</fullName>
    </recommendedName>
</protein>
<dbReference type="Proteomes" id="UP000245712">
    <property type="component" value="Unassembled WGS sequence"/>
</dbReference>
<evidence type="ECO:0008006" key="3">
    <source>
        <dbReference type="Google" id="ProtNLM"/>
    </source>
</evidence>
<dbReference type="EMBL" id="QEOB01000042">
    <property type="protein sequence ID" value="PVX61284.1"/>
    <property type="molecule type" value="Genomic_DNA"/>
</dbReference>
<keyword evidence="2" id="KW-1185">Reference proteome</keyword>
<gene>
    <name evidence="1" type="ORF">C7402_14277</name>
</gene>
<sequence>MTTTLEAIEAAHSKLVDDHARIGAMIDEFKKQSQATEYRIEAVTIPLAAGERFAGGILNEDGTLSHYLILLPGQADDVDWNAAREWAAQQDGDLPTRREQSLLFANLKHEFEERYYWSGEQHEENAGWAWCQLFYHGHQYYDAHDDELRARAVRRFIPSVI</sequence>
<name>A0ABX5K8V6_9BURK</name>
<dbReference type="RefSeq" id="WP_116615007.1">
    <property type="nucleotide sequence ID" value="NZ_QEOB01000042.1"/>
</dbReference>